<dbReference type="AlphaFoldDB" id="A0A2G5H805"/>
<dbReference type="Gene3D" id="2.115.10.20">
    <property type="entry name" value="Glycosyl hydrolase domain, family 43"/>
    <property type="match status" value="1"/>
</dbReference>
<dbReference type="PANTHER" id="PTHR43301:SF8">
    <property type="entry name" value="ARABINOSIDASE-RELATED"/>
    <property type="match status" value="1"/>
</dbReference>
<dbReference type="Proteomes" id="UP000230605">
    <property type="component" value="Chromosome 5"/>
</dbReference>
<dbReference type="EMBL" id="LKMD01000108">
    <property type="protein sequence ID" value="PIA88664.1"/>
    <property type="molecule type" value="Genomic_DNA"/>
</dbReference>
<name>A0A2G5H805_CERBT</name>
<evidence type="ECO:0000313" key="3">
    <source>
        <dbReference type="EMBL" id="WPB03021.1"/>
    </source>
</evidence>
<evidence type="ECO:0000313" key="4">
    <source>
        <dbReference type="Proteomes" id="UP000230605"/>
    </source>
</evidence>
<evidence type="ECO:0000256" key="1">
    <source>
        <dbReference type="SAM" id="SignalP"/>
    </source>
</evidence>
<dbReference type="InterPro" id="IPR023296">
    <property type="entry name" value="Glyco_hydro_beta-prop_sf"/>
</dbReference>
<reference evidence="3 5" key="2">
    <citation type="submission" date="2023-09" db="EMBL/GenBank/DDBJ databases">
        <title>Complete-Gapless Cercospora beticola genome.</title>
        <authorList>
            <person name="Wyatt N.A."/>
            <person name="Spanner R.E."/>
            <person name="Bolton M.D."/>
        </authorList>
    </citation>
    <scope>NUCLEOTIDE SEQUENCE [LARGE SCALE GENOMIC DNA]</scope>
    <source>
        <strain evidence="3">Cb09-40</strain>
    </source>
</reference>
<gene>
    <name evidence="2" type="ORF">CB0940_07096</name>
    <name evidence="3" type="ORF">RHO25_007657</name>
</gene>
<organism evidence="2 4">
    <name type="scientific">Cercospora beticola</name>
    <name type="common">Sugarbeet leaf spot fungus</name>
    <dbReference type="NCBI Taxonomy" id="122368"/>
    <lineage>
        <taxon>Eukaryota</taxon>
        <taxon>Fungi</taxon>
        <taxon>Dikarya</taxon>
        <taxon>Ascomycota</taxon>
        <taxon>Pezizomycotina</taxon>
        <taxon>Dothideomycetes</taxon>
        <taxon>Dothideomycetidae</taxon>
        <taxon>Mycosphaerellales</taxon>
        <taxon>Mycosphaerellaceae</taxon>
        <taxon>Cercospora</taxon>
    </lineage>
</organism>
<keyword evidence="1" id="KW-0732">Signal</keyword>
<dbReference type="OrthoDB" id="19657at2759"/>
<dbReference type="Proteomes" id="UP001302367">
    <property type="component" value="Chromosome 5"/>
</dbReference>
<dbReference type="CDD" id="cd08983">
    <property type="entry name" value="GH43_Bt3655-like"/>
    <property type="match status" value="1"/>
</dbReference>
<feature type="signal peptide" evidence="1">
    <location>
        <begin position="1"/>
        <end position="18"/>
    </location>
</feature>
<dbReference type="PANTHER" id="PTHR43301">
    <property type="entry name" value="ARABINAN ENDO-1,5-ALPHA-L-ARABINOSIDASE"/>
    <property type="match status" value="1"/>
</dbReference>
<dbReference type="EMBL" id="CP134188">
    <property type="protein sequence ID" value="WPB03021.1"/>
    <property type="molecule type" value="Genomic_DNA"/>
</dbReference>
<reference evidence="2 4" key="1">
    <citation type="submission" date="2015-10" db="EMBL/GenBank/DDBJ databases">
        <title>The cercosporin biosynthetic gene cluster was horizontally transferred to several fungal lineages and shown to be expanded in Cercospora beticola based on microsynteny with recipient genomes.</title>
        <authorList>
            <person name="De Jonge R."/>
            <person name="Ebert M.K."/>
            <person name="Suttle J.C."/>
            <person name="Jurick Ii W.M."/>
            <person name="Secor G.A."/>
            <person name="Thomma B.P."/>
            <person name="Van De Peer Y."/>
            <person name="Bolton M.D."/>
        </authorList>
    </citation>
    <scope>NUCLEOTIDE SEQUENCE [LARGE SCALE GENOMIC DNA]</scope>
    <source>
        <strain evidence="2 4">09-40</strain>
    </source>
</reference>
<feature type="chain" id="PRO_5013572849" description="Glycoside hydrolase family 43 protein" evidence="1">
    <location>
        <begin position="19"/>
        <end position="325"/>
    </location>
</feature>
<evidence type="ECO:0000313" key="2">
    <source>
        <dbReference type="EMBL" id="PIA88664.1"/>
    </source>
</evidence>
<evidence type="ECO:0008006" key="6">
    <source>
        <dbReference type="Google" id="ProtNLM"/>
    </source>
</evidence>
<dbReference type="InterPro" id="IPR050727">
    <property type="entry name" value="GH43_arabinanases"/>
</dbReference>
<sequence>MRLSNLICIASSAASVIATPLPRAAANAGYLAAIFKGAEPSVFFYKASANQPTAFQALNNGRATLVPTTGTGGARDPYILKSHSTSEMQQYHVLATDLDIGKTDWTQAQANGSRSIYVWESTNGVNWSKERLVELMPSTAGYVWAPSAIWDAQKSQYAVFWASQVYAENDPKHNGPATGPYIYYSHTSDFRTFSAPARWNPNDSRTVIDQEIQQIGTNSYIRYLSDTNDVKRVVVDRSDNGLFGTWNRIGVPVDQVREGPVSFQDINNPRRYYLWEDNYGGSGYECYYTETFQTPYTPCSPSLSPAGMRHGVVVQISQTLYNALV</sequence>
<keyword evidence="5" id="KW-1185">Reference proteome</keyword>
<proteinExistence type="predicted"/>
<dbReference type="SUPFAM" id="SSF75005">
    <property type="entry name" value="Arabinanase/levansucrase/invertase"/>
    <property type="match status" value="1"/>
</dbReference>
<accession>A0A2G5H805</accession>
<protein>
    <recommendedName>
        <fullName evidence="6">Glycoside hydrolase family 43 protein</fullName>
    </recommendedName>
</protein>
<evidence type="ECO:0000313" key="5">
    <source>
        <dbReference type="Proteomes" id="UP001302367"/>
    </source>
</evidence>